<dbReference type="InterPro" id="IPR032508">
    <property type="entry name" value="FecR_C"/>
</dbReference>
<keyword evidence="1" id="KW-0472">Membrane</keyword>
<keyword evidence="1" id="KW-1133">Transmembrane helix</keyword>
<protein>
    <submittedName>
        <fullName evidence="4">FecR family protein</fullName>
    </submittedName>
</protein>
<reference evidence="4 5" key="1">
    <citation type="submission" date="2023-11" db="EMBL/GenBank/DDBJ databases">
        <title>Winogradskyella pelagius sp. nov., isolated from coastal sediment.</title>
        <authorList>
            <person name="Li F."/>
        </authorList>
    </citation>
    <scope>NUCLEOTIDE SEQUENCE [LARGE SCALE GENOMIC DNA]</scope>
    <source>
        <strain evidence="4 5">KCTC 23502</strain>
    </source>
</reference>
<evidence type="ECO:0000259" key="3">
    <source>
        <dbReference type="Pfam" id="PF16344"/>
    </source>
</evidence>
<feature type="domain" description="FecR protein" evidence="2">
    <location>
        <begin position="100"/>
        <end position="191"/>
    </location>
</feature>
<dbReference type="PANTHER" id="PTHR30273:SF2">
    <property type="entry name" value="PROTEIN FECR"/>
    <property type="match status" value="1"/>
</dbReference>
<dbReference type="RefSeq" id="WP_320555741.1">
    <property type="nucleotide sequence ID" value="NZ_JAXDAE010000007.1"/>
</dbReference>
<dbReference type="Gene3D" id="2.60.120.1440">
    <property type="match status" value="1"/>
</dbReference>
<feature type="transmembrane region" description="Helical" evidence="1">
    <location>
        <begin position="72"/>
        <end position="95"/>
    </location>
</feature>
<dbReference type="Pfam" id="PF04773">
    <property type="entry name" value="FecR"/>
    <property type="match status" value="1"/>
</dbReference>
<feature type="domain" description="Protein FecR C-terminal" evidence="3">
    <location>
        <begin position="232"/>
        <end position="296"/>
    </location>
</feature>
<gene>
    <name evidence="4" type="ORF">SNF14_08485</name>
</gene>
<dbReference type="EMBL" id="JAXDAE010000007">
    <property type="protein sequence ID" value="MDY2587374.1"/>
    <property type="molecule type" value="Genomic_DNA"/>
</dbReference>
<dbReference type="InterPro" id="IPR006860">
    <property type="entry name" value="FecR"/>
</dbReference>
<sequence length="300" mass="34408">MKKDELIEKWLKNELSEAENKAFQQLEDADFNTYIVDYAKHFKASDHSKLSDFNSFKERYNKQKTPVRKIDWFNPFIKVASVIIVTLGLYFTFFFNQETRIETLANENRTVTLPDNSIVKVNELSQLVFSEQNWDNNRTLDLDGEAFFDVEKGNRFDVNTANGKVSVLGTEFNVVSRDSVFKVSCYEGLVQVTYNNNDVKLPAGTEFSLKSGQGSKTTIAIVEPYWLKNMSVFENATLTDVVKELEKHFDINVQYPTDLTTNFTGAFEHGNLQNALKSITKPLDLTYTIKNSKVVIARHE</sequence>
<evidence type="ECO:0000259" key="2">
    <source>
        <dbReference type="Pfam" id="PF04773"/>
    </source>
</evidence>
<dbReference type="InterPro" id="IPR012373">
    <property type="entry name" value="Ferrdict_sens_TM"/>
</dbReference>
<dbReference type="Proteomes" id="UP001285855">
    <property type="component" value="Unassembled WGS sequence"/>
</dbReference>
<dbReference type="PANTHER" id="PTHR30273">
    <property type="entry name" value="PERIPLASMIC SIGNAL SENSOR AND SIGMA FACTOR ACTIVATOR FECR-RELATED"/>
    <property type="match status" value="1"/>
</dbReference>
<evidence type="ECO:0000313" key="4">
    <source>
        <dbReference type="EMBL" id="MDY2587374.1"/>
    </source>
</evidence>
<accession>A0ABU5EMS9</accession>
<dbReference type="Gene3D" id="3.55.50.30">
    <property type="match status" value="1"/>
</dbReference>
<dbReference type="PIRSF" id="PIRSF018266">
    <property type="entry name" value="FecR"/>
    <property type="match status" value="1"/>
</dbReference>
<name>A0ABU5EMS9_9FLAO</name>
<evidence type="ECO:0000256" key="1">
    <source>
        <dbReference type="SAM" id="Phobius"/>
    </source>
</evidence>
<keyword evidence="5" id="KW-1185">Reference proteome</keyword>
<organism evidence="4 5">
    <name type="scientific">Winogradskyella aquimaris</name>
    <dbReference type="NCBI Taxonomy" id="864074"/>
    <lineage>
        <taxon>Bacteria</taxon>
        <taxon>Pseudomonadati</taxon>
        <taxon>Bacteroidota</taxon>
        <taxon>Flavobacteriia</taxon>
        <taxon>Flavobacteriales</taxon>
        <taxon>Flavobacteriaceae</taxon>
        <taxon>Winogradskyella</taxon>
    </lineage>
</organism>
<keyword evidence="1" id="KW-0812">Transmembrane</keyword>
<proteinExistence type="predicted"/>
<comment type="caution">
    <text evidence="4">The sequence shown here is derived from an EMBL/GenBank/DDBJ whole genome shotgun (WGS) entry which is preliminary data.</text>
</comment>
<evidence type="ECO:0000313" key="5">
    <source>
        <dbReference type="Proteomes" id="UP001285855"/>
    </source>
</evidence>
<dbReference type="Pfam" id="PF16344">
    <property type="entry name" value="FecR_C"/>
    <property type="match status" value="1"/>
</dbReference>